<keyword evidence="2" id="KW-1185">Reference proteome</keyword>
<evidence type="ECO:0000313" key="2">
    <source>
        <dbReference type="Proteomes" id="UP001589568"/>
    </source>
</evidence>
<reference evidence="1 2" key="1">
    <citation type="submission" date="2024-09" db="EMBL/GenBank/DDBJ databases">
        <authorList>
            <person name="Sun Q."/>
            <person name="Mori K."/>
        </authorList>
    </citation>
    <scope>NUCLEOTIDE SEQUENCE [LARGE SCALE GENOMIC DNA]</scope>
    <source>
        <strain evidence="1 2">JCM 3324</strain>
    </source>
</reference>
<dbReference type="EMBL" id="JBHMCF010000011">
    <property type="protein sequence ID" value="MFB9470406.1"/>
    <property type="molecule type" value="Genomic_DNA"/>
</dbReference>
<sequence length="81" mass="8947">MKLDVIPRVLDEHPEHDLPCGGGLAAWEQGGHVYVCGDGLRMAPAVRQVLLGLHRDRTGEDGAAWPAELEERGRYQQEVFA</sequence>
<dbReference type="Gene3D" id="3.40.50.80">
    <property type="entry name" value="Nucleotide-binding domain of ferredoxin-NADP reductase (FNR) module"/>
    <property type="match status" value="1"/>
</dbReference>
<proteinExistence type="predicted"/>
<accession>A0ABV5NJJ7</accession>
<organism evidence="1 2">
    <name type="scientific">Nonomuraea salmonea</name>
    <dbReference type="NCBI Taxonomy" id="46181"/>
    <lineage>
        <taxon>Bacteria</taxon>
        <taxon>Bacillati</taxon>
        <taxon>Actinomycetota</taxon>
        <taxon>Actinomycetes</taxon>
        <taxon>Streptosporangiales</taxon>
        <taxon>Streptosporangiaceae</taxon>
        <taxon>Nonomuraea</taxon>
    </lineage>
</organism>
<dbReference type="SUPFAM" id="SSF52343">
    <property type="entry name" value="Ferredoxin reductase-like, C-terminal NADP-linked domain"/>
    <property type="match status" value="1"/>
</dbReference>
<gene>
    <name evidence="1" type="ORF">ACFFR3_12875</name>
</gene>
<dbReference type="RefSeq" id="WP_345402241.1">
    <property type="nucleotide sequence ID" value="NZ_BAAAXS010000001.1"/>
</dbReference>
<protein>
    <submittedName>
        <fullName evidence="1">Uncharacterized protein</fullName>
    </submittedName>
</protein>
<name>A0ABV5NJJ7_9ACTN</name>
<dbReference type="InterPro" id="IPR039261">
    <property type="entry name" value="FNR_nucleotide-bd"/>
</dbReference>
<comment type="caution">
    <text evidence="1">The sequence shown here is derived from an EMBL/GenBank/DDBJ whole genome shotgun (WGS) entry which is preliminary data.</text>
</comment>
<dbReference type="Proteomes" id="UP001589568">
    <property type="component" value="Unassembled WGS sequence"/>
</dbReference>
<evidence type="ECO:0000313" key="1">
    <source>
        <dbReference type="EMBL" id="MFB9470406.1"/>
    </source>
</evidence>